<reference evidence="2 3" key="1">
    <citation type="journal article" date="2014" name="Nat. Commun.">
        <title>Molecular traces of alternative social organization in a termite genome.</title>
        <authorList>
            <person name="Terrapon N."/>
            <person name="Li C."/>
            <person name="Robertson H.M."/>
            <person name="Ji L."/>
            <person name="Meng X."/>
            <person name="Booth W."/>
            <person name="Chen Z."/>
            <person name="Childers C.P."/>
            <person name="Glastad K.M."/>
            <person name="Gokhale K."/>
            <person name="Gowin J."/>
            <person name="Gronenberg W."/>
            <person name="Hermansen R.A."/>
            <person name="Hu H."/>
            <person name="Hunt B.G."/>
            <person name="Huylmans A.K."/>
            <person name="Khalil S.M."/>
            <person name="Mitchell R.D."/>
            <person name="Munoz-Torres M.C."/>
            <person name="Mustard J.A."/>
            <person name="Pan H."/>
            <person name="Reese J.T."/>
            <person name="Scharf M.E."/>
            <person name="Sun F."/>
            <person name="Vogel H."/>
            <person name="Xiao J."/>
            <person name="Yang W."/>
            <person name="Yang Z."/>
            <person name="Yang Z."/>
            <person name="Zhou J."/>
            <person name="Zhu J."/>
            <person name="Brent C.S."/>
            <person name="Elsik C.G."/>
            <person name="Goodisman M.A."/>
            <person name="Liberles D.A."/>
            <person name="Roe R.M."/>
            <person name="Vargo E.L."/>
            <person name="Vilcinskas A."/>
            <person name="Wang J."/>
            <person name="Bornberg-Bauer E."/>
            <person name="Korb J."/>
            <person name="Zhang G."/>
            <person name="Liebig J."/>
        </authorList>
    </citation>
    <scope>NUCLEOTIDE SEQUENCE [LARGE SCALE GENOMIC DNA]</scope>
    <source>
        <tissue evidence="2">Whole organism</tissue>
    </source>
</reference>
<evidence type="ECO:0000313" key="3">
    <source>
        <dbReference type="Proteomes" id="UP000027135"/>
    </source>
</evidence>
<feature type="region of interest" description="Disordered" evidence="1">
    <location>
        <begin position="51"/>
        <end position="70"/>
    </location>
</feature>
<evidence type="ECO:0000313" key="2">
    <source>
        <dbReference type="EMBL" id="KDR17711.1"/>
    </source>
</evidence>
<name>A0A067RCQ9_ZOONE</name>
<organism evidence="2 3">
    <name type="scientific">Zootermopsis nevadensis</name>
    <name type="common">Dampwood termite</name>
    <dbReference type="NCBI Taxonomy" id="136037"/>
    <lineage>
        <taxon>Eukaryota</taxon>
        <taxon>Metazoa</taxon>
        <taxon>Ecdysozoa</taxon>
        <taxon>Arthropoda</taxon>
        <taxon>Hexapoda</taxon>
        <taxon>Insecta</taxon>
        <taxon>Pterygota</taxon>
        <taxon>Neoptera</taxon>
        <taxon>Polyneoptera</taxon>
        <taxon>Dictyoptera</taxon>
        <taxon>Blattodea</taxon>
        <taxon>Blattoidea</taxon>
        <taxon>Termitoidae</taxon>
        <taxon>Termopsidae</taxon>
        <taxon>Zootermopsis</taxon>
    </lineage>
</organism>
<gene>
    <name evidence="2" type="ORF">L798_07250</name>
</gene>
<dbReference type="Proteomes" id="UP000027135">
    <property type="component" value="Unassembled WGS sequence"/>
</dbReference>
<accession>A0A067RCQ9</accession>
<evidence type="ECO:0000256" key="1">
    <source>
        <dbReference type="SAM" id="MobiDB-lite"/>
    </source>
</evidence>
<dbReference type="EMBL" id="KK852722">
    <property type="protein sequence ID" value="KDR17711.1"/>
    <property type="molecule type" value="Genomic_DNA"/>
</dbReference>
<dbReference type="InParanoid" id="A0A067RCQ9"/>
<sequence>MCPDEPDNLNLFPRTNIAYKQYELKPEDWTREPIFCVDILTLKTNMKAVQINDNEPRDSTKDSITSPSSRSVVFQAEGPAACRQMITFYRHHLIRAP</sequence>
<keyword evidence="3" id="KW-1185">Reference proteome</keyword>
<dbReference type="AlphaFoldDB" id="A0A067RCQ9"/>
<proteinExistence type="predicted"/>
<protein>
    <submittedName>
        <fullName evidence="2">Uncharacterized protein</fullName>
    </submittedName>
</protein>